<feature type="compositionally biased region" description="Low complexity" evidence="2">
    <location>
        <begin position="230"/>
        <end position="240"/>
    </location>
</feature>
<dbReference type="AlphaFoldDB" id="A0A8J3LEV5"/>
<dbReference type="RefSeq" id="WP_166385737.1">
    <property type="nucleotide sequence ID" value="NZ_BONJ01000037.1"/>
</dbReference>
<dbReference type="InterPro" id="IPR013783">
    <property type="entry name" value="Ig-like_fold"/>
</dbReference>
<dbReference type="InterPro" id="IPR013517">
    <property type="entry name" value="FG-GAP"/>
</dbReference>
<proteinExistence type="predicted"/>
<dbReference type="Gene3D" id="2.60.40.10">
    <property type="entry name" value="Immunoglobulins"/>
    <property type="match status" value="1"/>
</dbReference>
<dbReference type="Pfam" id="PF13517">
    <property type="entry name" value="FG-GAP_3"/>
    <property type="match status" value="2"/>
</dbReference>
<dbReference type="Gene3D" id="2.60.120.1390">
    <property type="match status" value="3"/>
</dbReference>
<protein>
    <recommendedName>
        <fullName evidence="6">FG-GAP repeat protein</fullName>
    </recommendedName>
</protein>
<accession>A0A8J3LEV5</accession>
<keyword evidence="5" id="KW-1185">Reference proteome</keyword>
<sequence length="1091" mass="113676">MHPPHLRALIVAAVVALTLTSTSTPTAAKPPTAAPGVAAIADKGPVGWDAYRRLDLLPHLAAGTRTAQFSSFGRDGSNDDGFSGAYSCLRQSGGCVLAEDRGPGEVQSIWFTRDEGNVTATGWIRIELDGVTVVDTGLQNLVNGNLGAPFSFPLVTNADQTSGGVTVKVPMPYRTSMKITTQHNPLFYHVGYRRFADAAGISTFSTADKANDVITLLRAAGTRDPKPTQTGAATSSTTVSAPAGGQVTVANLTGPRLITALRLRVPDASATPAVLAGLRLRITFDGRRTVDSPIGEFFGSGLAEKHVRSLMFAMDTAAGGWYSAWWPMPLRSTATIELVNTTGQTVSGIGAEVTSAPGAQWTDLLAATGDAGYFTTRSARAETVMGQDWTLADQSGRGRLVGVTQTMRGHITGGNTRNYLEGDERIHVDGSPTPQWYGTGTEDFYESGWYFNRGEYSGVFTGNPAHQFRAAGCADECDGAYRLLIGDAVAYTTALRFGIEHGPGNDMPADYGSTAYLYTQTSAASRRTDTLVTGDAASRSAHAWTDSGASQYALVSAFEGDDPTTVSGQVRAGGTAVGFRLAVASDNQGVRLRRTGDQQSPGQQAAVTVDGVSAGTWLQPLGNGTHRWLADEFTLPASLTAGKTAITVTLTPVAGSPAWTASRYEALSVVSPFADTVAPGQVSGLALGGGRVHALALSWAAATDDVGVAGYRVYASRSSDVAITAANLAGTVAGTGFRHGPLPARQAWYYRVVAVDAAGNAGPASGVVSATTRVKAVADVNGDGRDDALRFTRADTNDVFTALSSGSAFTGNAKWHDFFGLPGEVPMTGDVNGDGRADLITFTRGDLADVYVALSNGSSFGAAAKWHDFFAVGTEVPAVGDVDGDGRADIVTFTRGGTGDVYVALSTGSGFGPGVKWHETFAFGTETPVLGDVDGDGRDDIVTFTGGSAADAFVALSDGTRFVQNAWKWHDQVAAGTDLPALADVDGDGRDDVVSFSRGSTADVFVSLSDGGRFVQTGWKWHDNFAIGAETPGVGDFDGEGRADVVTYTGGSAADVYVSLSDGGRFVQNGWKWHDSFATATDLPRPGLILS</sequence>
<evidence type="ECO:0000256" key="2">
    <source>
        <dbReference type="SAM" id="MobiDB-lite"/>
    </source>
</evidence>
<dbReference type="GO" id="GO:0005975">
    <property type="term" value="P:carbohydrate metabolic process"/>
    <property type="evidence" value="ECO:0007669"/>
    <property type="project" value="UniProtKB-ARBA"/>
</dbReference>
<evidence type="ECO:0008006" key="6">
    <source>
        <dbReference type="Google" id="ProtNLM"/>
    </source>
</evidence>
<evidence type="ECO:0000313" key="5">
    <source>
        <dbReference type="Proteomes" id="UP000660339"/>
    </source>
</evidence>
<dbReference type="SUPFAM" id="SSF69318">
    <property type="entry name" value="Integrin alpha N-terminal domain"/>
    <property type="match status" value="1"/>
</dbReference>
<feature type="signal peptide" evidence="3">
    <location>
        <begin position="1"/>
        <end position="28"/>
    </location>
</feature>
<dbReference type="PANTHER" id="PTHR46580">
    <property type="entry name" value="SENSOR KINASE-RELATED"/>
    <property type="match status" value="1"/>
</dbReference>
<evidence type="ECO:0000313" key="4">
    <source>
        <dbReference type="EMBL" id="GIG18022.1"/>
    </source>
</evidence>
<organism evidence="4 5">
    <name type="scientific">Catellatospora methionotrophica</name>
    <dbReference type="NCBI Taxonomy" id="121620"/>
    <lineage>
        <taxon>Bacteria</taxon>
        <taxon>Bacillati</taxon>
        <taxon>Actinomycetota</taxon>
        <taxon>Actinomycetes</taxon>
        <taxon>Micromonosporales</taxon>
        <taxon>Micromonosporaceae</taxon>
        <taxon>Catellatospora</taxon>
    </lineage>
</organism>
<dbReference type="Pfam" id="PF11175">
    <property type="entry name" value="DUF2961"/>
    <property type="match status" value="1"/>
</dbReference>
<feature type="chain" id="PRO_5035300207" description="FG-GAP repeat protein" evidence="3">
    <location>
        <begin position="29"/>
        <end position="1091"/>
    </location>
</feature>
<evidence type="ECO:0000256" key="3">
    <source>
        <dbReference type="SAM" id="SignalP"/>
    </source>
</evidence>
<comment type="caution">
    <text evidence="4">The sequence shown here is derived from an EMBL/GenBank/DDBJ whole genome shotgun (WGS) entry which is preliminary data.</text>
</comment>
<dbReference type="Proteomes" id="UP000660339">
    <property type="component" value="Unassembled WGS sequence"/>
</dbReference>
<reference evidence="4" key="1">
    <citation type="submission" date="2021-01" db="EMBL/GenBank/DDBJ databases">
        <title>Whole genome shotgun sequence of Catellatospora methionotrophica NBRC 14553.</title>
        <authorList>
            <person name="Komaki H."/>
            <person name="Tamura T."/>
        </authorList>
    </citation>
    <scope>NUCLEOTIDE SEQUENCE</scope>
    <source>
        <strain evidence="4">NBRC 14553</strain>
    </source>
</reference>
<dbReference type="InterPro" id="IPR021345">
    <property type="entry name" value="DUF2961"/>
</dbReference>
<evidence type="ECO:0000256" key="1">
    <source>
        <dbReference type="ARBA" id="ARBA00022729"/>
    </source>
</evidence>
<dbReference type="Gene3D" id="2.130.10.130">
    <property type="entry name" value="Integrin alpha, N-terminal"/>
    <property type="match status" value="1"/>
</dbReference>
<dbReference type="EMBL" id="BONJ01000037">
    <property type="protein sequence ID" value="GIG18022.1"/>
    <property type="molecule type" value="Genomic_DNA"/>
</dbReference>
<dbReference type="InterPro" id="IPR028994">
    <property type="entry name" value="Integrin_alpha_N"/>
</dbReference>
<name>A0A8J3LEV5_9ACTN</name>
<keyword evidence="1 3" id="KW-0732">Signal</keyword>
<feature type="region of interest" description="Disordered" evidence="2">
    <location>
        <begin position="221"/>
        <end position="240"/>
    </location>
</feature>
<gene>
    <name evidence="4" type="ORF">Cme02nite_63540</name>
</gene>